<dbReference type="eggNOG" id="ENOG502ZZV8">
    <property type="taxonomic scope" value="Bacteria"/>
</dbReference>
<dbReference type="RefSeq" id="WP_009725224.1">
    <property type="nucleotide sequence ID" value="NZ_APHR01000004.1"/>
</dbReference>
<feature type="chain" id="PRO_5004082657" description="Proline rich signal peptide protein" evidence="1">
    <location>
        <begin position="28"/>
        <end position="192"/>
    </location>
</feature>
<dbReference type="PATRIC" id="fig|1286106.3.peg.156"/>
<organism evidence="2 3">
    <name type="scientific">Methylophaga lonarensis MPL</name>
    <dbReference type="NCBI Taxonomy" id="1286106"/>
    <lineage>
        <taxon>Bacteria</taxon>
        <taxon>Pseudomonadati</taxon>
        <taxon>Pseudomonadota</taxon>
        <taxon>Gammaproteobacteria</taxon>
        <taxon>Thiotrichales</taxon>
        <taxon>Piscirickettsiaceae</taxon>
        <taxon>Methylophaga</taxon>
    </lineage>
</organism>
<name>M7NZG2_9GAMM</name>
<dbReference type="OrthoDB" id="6198507at2"/>
<comment type="caution">
    <text evidence="2">The sequence shown here is derived from an EMBL/GenBank/DDBJ whole genome shotgun (WGS) entry which is preliminary data.</text>
</comment>
<dbReference type="Pfam" id="PF14334">
    <property type="entry name" value="DUF4390"/>
    <property type="match status" value="1"/>
</dbReference>
<keyword evidence="3" id="KW-1185">Reference proteome</keyword>
<dbReference type="AlphaFoldDB" id="M7NZG2"/>
<dbReference type="STRING" id="1286106.MPL1_00782"/>
<reference evidence="2 3" key="1">
    <citation type="journal article" date="2013" name="Genome Announc.">
        <title>Draft Genome Sequence of Methylophaga lonarensis MPLT, a Haloalkaliphilic (Non-Methane-Utilizing) Methylotroph.</title>
        <authorList>
            <person name="Shetty S.A."/>
            <person name="Marathe N.P."/>
            <person name="Munot H."/>
            <person name="Antony C.P."/>
            <person name="Dhotre D.P."/>
            <person name="Murrell J.C."/>
            <person name="Shouche Y.S."/>
        </authorList>
    </citation>
    <scope>NUCLEOTIDE SEQUENCE [LARGE SCALE GENOMIC DNA]</scope>
    <source>
        <strain evidence="2 3">MPL</strain>
    </source>
</reference>
<protein>
    <recommendedName>
        <fullName evidence="4">Proline rich signal peptide protein</fullName>
    </recommendedName>
</protein>
<evidence type="ECO:0000313" key="2">
    <source>
        <dbReference type="EMBL" id="EMR14218.1"/>
    </source>
</evidence>
<evidence type="ECO:0008006" key="4">
    <source>
        <dbReference type="Google" id="ProtNLM"/>
    </source>
</evidence>
<evidence type="ECO:0000313" key="3">
    <source>
        <dbReference type="Proteomes" id="UP000012019"/>
    </source>
</evidence>
<dbReference type="EMBL" id="APHR01000004">
    <property type="protein sequence ID" value="EMR14218.1"/>
    <property type="molecule type" value="Genomic_DNA"/>
</dbReference>
<gene>
    <name evidence="2" type="ORF">MPL1_00782</name>
</gene>
<sequence>MHVFSVVKLTRKLLLMLALCWSVPAVAETFRVEHADVRKVGNGHILNASISYPLTPRVLEALEHGVPITFFQEIQLINEIPVLGPLWQWNRKVWRTELVYELRFHQLSRQYVLTAVSTQKFQTFPTIEEALASMGRINALTLPPEILLKHNRLQLRLRSGLDLHALPTPMRPGALLSTKWQLTSPWTEAKWY</sequence>
<accession>M7NZG2</accession>
<evidence type="ECO:0000256" key="1">
    <source>
        <dbReference type="SAM" id="SignalP"/>
    </source>
</evidence>
<dbReference type="InterPro" id="IPR025500">
    <property type="entry name" value="DUF4390"/>
</dbReference>
<dbReference type="Proteomes" id="UP000012019">
    <property type="component" value="Unassembled WGS sequence"/>
</dbReference>
<feature type="signal peptide" evidence="1">
    <location>
        <begin position="1"/>
        <end position="27"/>
    </location>
</feature>
<keyword evidence="1" id="KW-0732">Signal</keyword>
<proteinExistence type="predicted"/>